<evidence type="ECO:0000313" key="2">
    <source>
        <dbReference type="EnsemblPlants" id="AUR62042723-RA:cds"/>
    </source>
</evidence>
<reference evidence="2" key="2">
    <citation type="submission" date="2021-03" db="UniProtKB">
        <authorList>
            <consortium name="EnsemblPlants"/>
        </authorList>
    </citation>
    <scope>IDENTIFICATION</scope>
</reference>
<reference evidence="2" key="1">
    <citation type="journal article" date="2017" name="Nature">
        <title>The genome of Chenopodium quinoa.</title>
        <authorList>
            <person name="Jarvis D.E."/>
            <person name="Ho Y.S."/>
            <person name="Lightfoot D.J."/>
            <person name="Schmoeckel S.M."/>
            <person name="Li B."/>
            <person name="Borm T.J.A."/>
            <person name="Ohyanagi H."/>
            <person name="Mineta K."/>
            <person name="Michell C.T."/>
            <person name="Saber N."/>
            <person name="Kharbatia N.M."/>
            <person name="Rupper R.R."/>
            <person name="Sharp A.R."/>
            <person name="Dally N."/>
            <person name="Boughton B.A."/>
            <person name="Woo Y.H."/>
            <person name="Gao G."/>
            <person name="Schijlen E.G.W.M."/>
            <person name="Guo X."/>
            <person name="Momin A.A."/>
            <person name="Negrao S."/>
            <person name="Al-Babili S."/>
            <person name="Gehring C."/>
            <person name="Roessner U."/>
            <person name="Jung C."/>
            <person name="Murphy K."/>
            <person name="Arold S.T."/>
            <person name="Gojobori T."/>
            <person name="van der Linden C.G."/>
            <person name="van Loo E.N."/>
            <person name="Jellen E.N."/>
            <person name="Maughan P.J."/>
            <person name="Tester M."/>
        </authorList>
    </citation>
    <scope>NUCLEOTIDE SEQUENCE [LARGE SCALE GENOMIC DNA]</scope>
    <source>
        <strain evidence="2">cv. PI 614886</strain>
    </source>
</reference>
<name>A0A803N9T9_CHEQI</name>
<dbReference type="Gramene" id="AUR62042723-RA">
    <property type="protein sequence ID" value="AUR62042723-RA:cds"/>
    <property type="gene ID" value="AUR62042723"/>
</dbReference>
<keyword evidence="3" id="KW-1185">Reference proteome</keyword>
<feature type="region of interest" description="Disordered" evidence="1">
    <location>
        <begin position="99"/>
        <end position="124"/>
    </location>
</feature>
<feature type="compositionally biased region" description="Basic and acidic residues" evidence="1">
    <location>
        <begin position="115"/>
        <end position="124"/>
    </location>
</feature>
<protein>
    <submittedName>
        <fullName evidence="2">Uncharacterized protein</fullName>
    </submittedName>
</protein>
<accession>A0A803N9T9</accession>
<organism evidence="2 3">
    <name type="scientific">Chenopodium quinoa</name>
    <name type="common">Quinoa</name>
    <dbReference type="NCBI Taxonomy" id="63459"/>
    <lineage>
        <taxon>Eukaryota</taxon>
        <taxon>Viridiplantae</taxon>
        <taxon>Streptophyta</taxon>
        <taxon>Embryophyta</taxon>
        <taxon>Tracheophyta</taxon>
        <taxon>Spermatophyta</taxon>
        <taxon>Magnoliopsida</taxon>
        <taxon>eudicotyledons</taxon>
        <taxon>Gunneridae</taxon>
        <taxon>Pentapetalae</taxon>
        <taxon>Caryophyllales</taxon>
        <taxon>Chenopodiaceae</taxon>
        <taxon>Chenopodioideae</taxon>
        <taxon>Atripliceae</taxon>
        <taxon>Chenopodium</taxon>
    </lineage>
</organism>
<dbReference type="AlphaFoldDB" id="A0A803N9T9"/>
<sequence length="209" mass="23307">MTGLARDPMTNKVDIEKENDTERWHKFLADFPKCGYAIATKGLANTELMEQIFQGTTTVGVGGCFSPAMARGSGDNENINSYSVGIDLNVLNAAQSVSPPKTVRTKLQGGTSSKRKSEGSIDTFEEKRRRASIDNVIKLLEKSVASKPMDIFPLVVQTLSRMGVAVARGQHYYIHAVKYLEEEKFAHMFLALEDDEARWWYLNDTLPNI</sequence>
<dbReference type="Proteomes" id="UP000596660">
    <property type="component" value="Unplaced"/>
</dbReference>
<dbReference type="EnsemblPlants" id="AUR62042723-RA">
    <property type="protein sequence ID" value="AUR62042723-RA:cds"/>
    <property type="gene ID" value="AUR62042723"/>
</dbReference>
<evidence type="ECO:0000256" key="1">
    <source>
        <dbReference type="SAM" id="MobiDB-lite"/>
    </source>
</evidence>
<proteinExistence type="predicted"/>
<evidence type="ECO:0000313" key="3">
    <source>
        <dbReference type="Proteomes" id="UP000596660"/>
    </source>
</evidence>